<keyword evidence="7" id="KW-0072">Autophagy</keyword>
<dbReference type="GO" id="GO:0005829">
    <property type="term" value="C:cytosol"/>
    <property type="evidence" value="ECO:0007669"/>
    <property type="project" value="UniProtKB-SubCell"/>
</dbReference>
<dbReference type="GO" id="GO:0000422">
    <property type="term" value="P:autophagy of mitochondrion"/>
    <property type="evidence" value="ECO:0007669"/>
    <property type="project" value="TreeGrafter"/>
</dbReference>
<evidence type="ECO:0000256" key="7">
    <source>
        <dbReference type="ARBA" id="ARBA00023006"/>
    </source>
</evidence>
<dbReference type="GO" id="GO:1990316">
    <property type="term" value="C:Atg1/ULK1 kinase complex"/>
    <property type="evidence" value="ECO:0007669"/>
    <property type="project" value="TreeGrafter"/>
</dbReference>
<keyword evidence="11" id="KW-0458">Lysosome</keyword>
<accession>A0A8D2FER7</accession>
<dbReference type="InterPro" id="IPR040040">
    <property type="entry name" value="ATG11"/>
</dbReference>
<evidence type="ECO:0000256" key="12">
    <source>
        <dbReference type="ARBA" id="ARBA00023242"/>
    </source>
</evidence>
<evidence type="ECO:0000256" key="17">
    <source>
        <dbReference type="SAM" id="Coils"/>
    </source>
</evidence>
<dbReference type="GO" id="GO:0000045">
    <property type="term" value="P:autophagosome assembly"/>
    <property type="evidence" value="ECO:0007669"/>
    <property type="project" value="InterPro"/>
</dbReference>
<evidence type="ECO:0000256" key="13">
    <source>
        <dbReference type="ARBA" id="ARBA00023306"/>
    </source>
</evidence>
<dbReference type="Gene3D" id="3.10.20.90">
    <property type="entry name" value="Phosphatidylinositol 3-kinase Catalytic Subunit, Chain A, domain 1"/>
    <property type="match status" value="1"/>
</dbReference>
<dbReference type="PANTHER" id="PTHR13222">
    <property type="entry name" value="RB1-INDUCIBLE COILED-COIL"/>
    <property type="match status" value="1"/>
</dbReference>
<comment type="subcellular location">
    <subcellularLocation>
        <location evidence="4">Cytoplasm</location>
        <location evidence="4">Cytosol</location>
    </subcellularLocation>
    <subcellularLocation>
        <location evidence="3">Lysosome</location>
    </subcellularLocation>
    <subcellularLocation>
        <location evidence="1">Nucleus</location>
    </subcellularLocation>
    <subcellularLocation>
        <location evidence="2">Preautophagosomal structure</location>
    </subcellularLocation>
</comment>
<evidence type="ECO:0000313" key="21">
    <source>
        <dbReference type="Proteomes" id="UP000694411"/>
    </source>
</evidence>
<reference evidence="20" key="1">
    <citation type="submission" date="2018-05" db="EMBL/GenBank/DDBJ databases">
        <title>Whole genome of Theropithecus gelada.</title>
        <authorList>
            <person name="Chiou K.L."/>
            <person name="Snyder-Mackler N."/>
        </authorList>
    </citation>
    <scope>NUCLEOTIDE SEQUENCE [LARGE SCALE GENOMIC DNA]</scope>
</reference>
<feature type="coiled-coil region" evidence="17">
    <location>
        <begin position="1173"/>
        <end position="1240"/>
    </location>
</feature>
<dbReference type="GO" id="GO:0060090">
    <property type="term" value="F:molecular adaptor activity"/>
    <property type="evidence" value="ECO:0007669"/>
    <property type="project" value="TreeGrafter"/>
</dbReference>
<organism evidence="20 21">
    <name type="scientific">Theropithecus gelada</name>
    <name type="common">Gelada baboon</name>
    <dbReference type="NCBI Taxonomy" id="9565"/>
    <lineage>
        <taxon>Eukaryota</taxon>
        <taxon>Metazoa</taxon>
        <taxon>Chordata</taxon>
        <taxon>Craniata</taxon>
        <taxon>Vertebrata</taxon>
        <taxon>Euteleostomi</taxon>
        <taxon>Mammalia</taxon>
        <taxon>Eutheria</taxon>
        <taxon>Euarchontoglires</taxon>
        <taxon>Primates</taxon>
        <taxon>Haplorrhini</taxon>
        <taxon>Catarrhini</taxon>
        <taxon>Cercopithecidae</taxon>
        <taxon>Cercopithecinae</taxon>
        <taxon>Theropithecus</taxon>
    </lineage>
</organism>
<evidence type="ECO:0000259" key="19">
    <source>
        <dbReference type="Pfam" id="PF10377"/>
    </source>
</evidence>
<evidence type="ECO:0000256" key="8">
    <source>
        <dbReference type="ARBA" id="ARBA00023015"/>
    </source>
</evidence>
<dbReference type="GO" id="GO:0061709">
    <property type="term" value="P:reticulophagy"/>
    <property type="evidence" value="ECO:0007669"/>
    <property type="project" value="TreeGrafter"/>
</dbReference>
<dbReference type="KEGG" id="tge:112629948"/>
<name>A0A8D2FER7_THEGE</name>
<dbReference type="RefSeq" id="XP_025249616.1">
    <property type="nucleotide sequence ID" value="XM_025393831.1"/>
</dbReference>
<keyword evidence="9 17" id="KW-0175">Coiled coil</keyword>
<evidence type="ECO:0000256" key="18">
    <source>
        <dbReference type="SAM" id="MobiDB-lite"/>
    </source>
</evidence>
<feature type="compositionally biased region" description="Low complexity" evidence="18">
    <location>
        <begin position="641"/>
        <end position="654"/>
    </location>
</feature>
<dbReference type="GO" id="GO:0061723">
    <property type="term" value="P:glycophagy"/>
    <property type="evidence" value="ECO:0007669"/>
    <property type="project" value="TreeGrafter"/>
</dbReference>
<dbReference type="Ensembl" id="ENSTGET00000023187.1">
    <property type="protein sequence ID" value="ENSTGEP00000019478.1"/>
    <property type="gene ID" value="ENSTGEG00000015679.1"/>
</dbReference>
<dbReference type="GO" id="GO:0034045">
    <property type="term" value="C:phagophore assembly site membrane"/>
    <property type="evidence" value="ECO:0007669"/>
    <property type="project" value="TreeGrafter"/>
</dbReference>
<feature type="coiled-coil region" evidence="17">
    <location>
        <begin position="1281"/>
        <end position="1323"/>
    </location>
</feature>
<evidence type="ECO:0000256" key="10">
    <source>
        <dbReference type="ARBA" id="ARBA00023163"/>
    </source>
</evidence>
<proteinExistence type="predicted"/>
<reference evidence="20" key="2">
    <citation type="submission" date="2025-08" db="UniProtKB">
        <authorList>
            <consortium name="Ensembl"/>
        </authorList>
    </citation>
    <scope>IDENTIFICATION</scope>
</reference>
<evidence type="ECO:0000256" key="6">
    <source>
        <dbReference type="ARBA" id="ARBA00022553"/>
    </source>
</evidence>
<dbReference type="GO" id="GO:0005764">
    <property type="term" value="C:lysosome"/>
    <property type="evidence" value="ECO:0007669"/>
    <property type="project" value="UniProtKB-SubCell"/>
</dbReference>
<keyword evidence="21" id="KW-1185">Reference proteome</keyword>
<evidence type="ECO:0000256" key="2">
    <source>
        <dbReference type="ARBA" id="ARBA00004329"/>
    </source>
</evidence>
<evidence type="ECO:0000313" key="20">
    <source>
        <dbReference type="Ensembl" id="ENSTGEP00000019478.1"/>
    </source>
</evidence>
<evidence type="ECO:0000256" key="3">
    <source>
        <dbReference type="ARBA" id="ARBA00004371"/>
    </source>
</evidence>
<evidence type="ECO:0000256" key="14">
    <source>
        <dbReference type="ARBA" id="ARBA00053494"/>
    </source>
</evidence>
<dbReference type="InterPro" id="IPR019460">
    <property type="entry name" value="Atg11_C"/>
</dbReference>
<evidence type="ECO:0000256" key="16">
    <source>
        <dbReference type="ARBA" id="ARBA00080154"/>
    </source>
</evidence>
<feature type="region of interest" description="Disordered" evidence="18">
    <location>
        <begin position="638"/>
        <end position="673"/>
    </location>
</feature>
<dbReference type="GO" id="GO:0008285">
    <property type="term" value="P:negative regulation of cell population proliferation"/>
    <property type="evidence" value="ECO:0007669"/>
    <property type="project" value="UniProtKB-ARBA"/>
</dbReference>
<protein>
    <recommendedName>
        <fullName evidence="15">RB1-inducible coiled-coil protein 1</fullName>
    </recommendedName>
    <alternativeName>
        <fullName evidence="16">FAK family kinase-interacting protein of 200 kDa</fullName>
    </alternativeName>
</protein>
<dbReference type="GeneID" id="112629948"/>
<feature type="coiled-coil region" evidence="17">
    <location>
        <begin position="1452"/>
        <end position="1479"/>
    </location>
</feature>
<comment type="function">
    <text evidence="14">Involved in autophagy. Regulates early events but also late events of autophagosome formation through direct interaction with Atg16L1. Required for the formation of the autophagosome-like double-membrane structure that surrounds the Salmonella-containing vacuole (SCV) during S.typhimurium infection and subsequent xenophagy. Involved in repair of DNA damage caused by ionizing radiation, which subsequently improves cell survival by decreasing apoptosis. Inhibits PTK2/FAK1 and PTK2B/PYK2 kinase activity, affecting their downstream signaling pathways. Plays a role as a modulator of TGF-beta-signaling by restricting substrate specificity of RNF111. Functions as a DNA-binding transcription factor. Is a potent regulator of the RB1 pathway through induction of RB1 expression. Plays a crucial role in muscular differentiation. Plays an indispensable role in fetal hematopoiesis and in the regulation of neuronal homeostasis.</text>
</comment>
<dbReference type="CDD" id="cd17060">
    <property type="entry name" value="Ubl_RB1CC1"/>
    <property type="match status" value="1"/>
</dbReference>
<sequence>MKLYVFLVNTGTTLTFDTELTVQTVADLKHAIQSKYKIAIQHQVLVVNGGECMAADRRVCTYSAGTDTNPIFLFNKEMILCDRPPAIPKTTFSTENDMEIKVEESLMMPAVFHTVASRTQLAVEMYEVAKKLCSFCEGLVHDEHLQHQGWAAIMANLEDCSNSYQKLLFKFESIYSNYLQSIEDIKLKLTHLGTAVSVMAKIPLLECLTRHSYRECLGRLDSLPEHEAPEKAEMKRSTELVLSPDMPRTTNQSLLTSFPKSVEHVSPDTTDAESGKEIRESCQSTVHQQDEATIDTKDGDLPFFNVSLLDWINVQDRPNDVESLVRKCFDSMSRLDPRIIRPFIAECRQTIAKLDNQNMKAIKGLEDRLYALDQMIASCGRLVNEQKELAQGFLANQKRAENLKDASVLPDLCLSHANQLMIMLQNHRKLLDIKQKCTTAKQELANNLHVRLKWCCFVMLHADQDGEKLQALLRLVIELLERVKIVEALSTVPQMYCLAVVEVVRRKMFIKHYREWAGALVKDGKRLYEAEKSKRESFGKLFRKSFLRNRLFRGLDSWPPSFCTQKPRKFDCELPDISLKDLQFLQSFCPSEVQPFLRVPLLCDFEPLHQHVLALHNLVKAAQSLDEMSQTITDLLSEQKASVSQTSPQSASSPRMESTAGITTTTSPRTPPPLTVQDPLCPAVCPLEELSPDSIDAHTFDFETIPHPNIEQTIHQVSLDLDSLAESPESDFMSAVNEFVIEENLSSPNPISDPQSPEMMVESLYSSVINAIDSRRMQDTNVCGKENFGDHASLNVQLERCRVVAQDSHFSIQTIKEDLCHFRTFVQKEQCDFSNSLKCTAVEIRNIIEKVKCSLEITLKEKHQKELQSLKNEYEGKLDTLIKETEENENKIKKLKRELVCLEEVLQNKDNEFALVKHEKEAVICLQNEKDQKLLEMENIMHSQNCEIKELKQSREIVLEDLKKLHVENDEKLQLLRAELQSLEQSHLKELEDTLQVRHIQEFEKVMTDHRISLEELKKENQQIINQIQESHAAVIQEKEQQLQELKLKVSDLSDMRCKLEVELALKEAETDEIKILLEESRAQQKETLKSLLEQETENLRTEISKLNQKIQDNNENYQVGLAELRTLMTIEKDQCISELISRHEEESSILKAELNKVTSLHHQAFEIENTLKEQIIELQSKLNSELSALEKQKDEKITQQEEKYEAIIQNLEKDKQKLVISQEQDREQLIQKLNCEKDEAIQTALKEFILEREVVEKQLLEKVKHLENQIAKSPAIDSTREDSSSLVAELQEKLQEEKAKFLEQLEEQEKRKNEEMQNVRTSLIAEQQTNFNTVLTREKMRKENIINDLSDKLKSTMQQQERDKDLIESLSEDRARLLEEKKKLEEEVSKLRSSSFVPSPYVATAPELYGACAPELPGESDRSAVETADEGRVDSAMETSMMSVQENIHMLSEEKQRIMLLERTLQLKEEENKRLNQRLMSQSMSSVSSRHSEKIAIRDFQVGDLVLIILDERHDNYVLFTVSPTLYFLHSESLPALDLKPGEGASGASRRPWVLGKVMEKEYCQAKKAQNRFKVPLGTKFYRVKAVSWNKKV</sequence>
<dbReference type="GO" id="GO:0034727">
    <property type="term" value="P:piecemeal microautophagy of the nucleus"/>
    <property type="evidence" value="ECO:0007669"/>
    <property type="project" value="TreeGrafter"/>
</dbReference>
<keyword evidence="13" id="KW-0131">Cell cycle</keyword>
<feature type="domain" description="Autophagy-related protein 11 C-terminal" evidence="19">
    <location>
        <begin position="1477"/>
        <end position="1587"/>
    </location>
</feature>
<evidence type="ECO:0000256" key="4">
    <source>
        <dbReference type="ARBA" id="ARBA00004514"/>
    </source>
</evidence>
<feature type="coiled-coil region" evidence="17">
    <location>
        <begin position="860"/>
        <end position="1117"/>
    </location>
</feature>
<reference evidence="20" key="3">
    <citation type="submission" date="2025-09" db="UniProtKB">
        <authorList>
            <consortium name="Ensembl"/>
        </authorList>
    </citation>
    <scope>IDENTIFICATION</scope>
</reference>
<dbReference type="CTD" id="9821"/>
<dbReference type="Proteomes" id="UP000694411">
    <property type="component" value="Chromosome 8"/>
</dbReference>
<keyword evidence="10" id="KW-0804">Transcription</keyword>
<dbReference type="Pfam" id="PF10377">
    <property type="entry name" value="ATG11"/>
    <property type="match status" value="1"/>
</dbReference>
<dbReference type="FunFam" id="3.10.20.90:FF:000049">
    <property type="entry name" value="RB1-inducible coiled-coil protein 1 isoform X1"/>
    <property type="match status" value="1"/>
</dbReference>
<evidence type="ECO:0000256" key="1">
    <source>
        <dbReference type="ARBA" id="ARBA00004123"/>
    </source>
</evidence>
<dbReference type="GO" id="GO:0019901">
    <property type="term" value="F:protein kinase binding"/>
    <property type="evidence" value="ECO:0007669"/>
    <property type="project" value="UniProtKB-ARBA"/>
</dbReference>
<evidence type="ECO:0000256" key="9">
    <source>
        <dbReference type="ARBA" id="ARBA00023054"/>
    </source>
</evidence>
<evidence type="ECO:0000256" key="5">
    <source>
        <dbReference type="ARBA" id="ARBA00022490"/>
    </source>
</evidence>
<dbReference type="GO" id="GO:0005634">
    <property type="term" value="C:nucleus"/>
    <property type="evidence" value="ECO:0007669"/>
    <property type="project" value="UniProtKB-SubCell"/>
</dbReference>
<keyword evidence="12" id="KW-0539">Nucleus</keyword>
<dbReference type="PANTHER" id="PTHR13222:SF1">
    <property type="entry name" value="RB1-INDUCIBLE COILED-COIL PROTEIN 1"/>
    <property type="match status" value="1"/>
</dbReference>
<feature type="coiled-coil region" evidence="17">
    <location>
        <begin position="1368"/>
        <end position="1395"/>
    </location>
</feature>
<evidence type="ECO:0000256" key="15">
    <source>
        <dbReference type="ARBA" id="ARBA00069790"/>
    </source>
</evidence>
<keyword evidence="5" id="KW-0963">Cytoplasm</keyword>
<dbReference type="GO" id="GO:0031090">
    <property type="term" value="C:organelle membrane"/>
    <property type="evidence" value="ECO:0007669"/>
    <property type="project" value="UniProtKB-ARBA"/>
</dbReference>
<evidence type="ECO:0000256" key="11">
    <source>
        <dbReference type="ARBA" id="ARBA00023228"/>
    </source>
</evidence>
<keyword evidence="8" id="KW-0805">Transcription regulation</keyword>
<gene>
    <name evidence="20" type="primary">RB1CC1</name>
</gene>
<dbReference type="GO" id="GO:0034517">
    <property type="term" value="P:ribophagy"/>
    <property type="evidence" value="ECO:0007669"/>
    <property type="project" value="TreeGrafter"/>
</dbReference>
<keyword evidence="6" id="KW-0597">Phosphoprotein</keyword>